<dbReference type="InterPro" id="IPR002347">
    <property type="entry name" value="SDR_fam"/>
</dbReference>
<keyword evidence="5" id="KW-1185">Reference proteome</keyword>
<dbReference type="HOGENOM" id="CLU_010194_1_0_1"/>
<name>A0A0D0C954_9AGAR</name>
<evidence type="ECO:0008006" key="6">
    <source>
        <dbReference type="Google" id="ProtNLM"/>
    </source>
</evidence>
<dbReference type="GO" id="GO:0016491">
    <property type="term" value="F:oxidoreductase activity"/>
    <property type="evidence" value="ECO:0007669"/>
    <property type="project" value="UniProtKB-KW"/>
</dbReference>
<protein>
    <recommendedName>
        <fullName evidence="6">Diacetyl reductase ((S)-acetoin forming)</fullName>
    </recommendedName>
</protein>
<sequence>MVLARSLGAALVTGASQGIGKAVAMRLAFDGYKVALNDLAHKREQLEAIAEDIDQKFGSGTFVIPADVSQEEQVKQMISSTSKALDGLDVVVANAGIVGLLKPITDISMKEWDQIHQVNTRGVFMCYKWAAREMIARGSRGRIIGASSNVGKQGVPNAAAYVSSKFGIRGLTQSAALELGKYGITVNAYAPGPIETPMLKDILDDPSTLPKVESLGLKSEIGQPEDIASIVSYLASKEAHYITGQTICVNGGMYFD</sequence>
<dbReference type="Gene3D" id="3.40.50.720">
    <property type="entry name" value="NAD(P)-binding Rossmann-like Domain"/>
    <property type="match status" value="1"/>
</dbReference>
<proteinExistence type="inferred from homology"/>
<dbReference type="PROSITE" id="PS00061">
    <property type="entry name" value="ADH_SHORT"/>
    <property type="match status" value="1"/>
</dbReference>
<dbReference type="Proteomes" id="UP000053593">
    <property type="component" value="Unassembled WGS sequence"/>
</dbReference>
<dbReference type="FunFam" id="3.40.50.720:FF:000084">
    <property type="entry name" value="Short-chain dehydrogenase reductase"/>
    <property type="match status" value="1"/>
</dbReference>
<reference evidence="4 5" key="1">
    <citation type="submission" date="2014-04" db="EMBL/GenBank/DDBJ databases">
        <title>Evolutionary Origins and Diversification of the Mycorrhizal Mutualists.</title>
        <authorList>
            <consortium name="DOE Joint Genome Institute"/>
            <consortium name="Mycorrhizal Genomics Consortium"/>
            <person name="Kohler A."/>
            <person name="Kuo A."/>
            <person name="Nagy L.G."/>
            <person name="Floudas D."/>
            <person name="Copeland A."/>
            <person name="Barry K.W."/>
            <person name="Cichocki N."/>
            <person name="Veneault-Fourrey C."/>
            <person name="LaButti K."/>
            <person name="Lindquist E.A."/>
            <person name="Lipzen A."/>
            <person name="Lundell T."/>
            <person name="Morin E."/>
            <person name="Murat C."/>
            <person name="Riley R."/>
            <person name="Ohm R."/>
            <person name="Sun H."/>
            <person name="Tunlid A."/>
            <person name="Henrissat B."/>
            <person name="Grigoriev I.V."/>
            <person name="Hibbett D.S."/>
            <person name="Martin F."/>
        </authorList>
    </citation>
    <scope>NUCLEOTIDE SEQUENCE [LARGE SCALE GENOMIC DNA]</scope>
    <source>
        <strain evidence="4 5">FD-317 M1</strain>
    </source>
</reference>
<gene>
    <name evidence="4" type="ORF">GYMLUDRAFT_245758</name>
</gene>
<evidence type="ECO:0000313" key="5">
    <source>
        <dbReference type="Proteomes" id="UP000053593"/>
    </source>
</evidence>
<evidence type="ECO:0000256" key="3">
    <source>
        <dbReference type="ARBA" id="ARBA00023002"/>
    </source>
</evidence>
<dbReference type="EMBL" id="KN834782">
    <property type="protein sequence ID" value="KIK58984.1"/>
    <property type="molecule type" value="Genomic_DNA"/>
</dbReference>
<dbReference type="InterPro" id="IPR020904">
    <property type="entry name" value="Sc_DH/Rdtase_CS"/>
</dbReference>
<keyword evidence="3" id="KW-0560">Oxidoreductase</keyword>
<dbReference type="InterPro" id="IPR036291">
    <property type="entry name" value="NAD(P)-bd_dom_sf"/>
</dbReference>
<dbReference type="Pfam" id="PF13561">
    <property type="entry name" value="adh_short_C2"/>
    <property type="match status" value="1"/>
</dbReference>
<organism evidence="4 5">
    <name type="scientific">Collybiopsis luxurians FD-317 M1</name>
    <dbReference type="NCBI Taxonomy" id="944289"/>
    <lineage>
        <taxon>Eukaryota</taxon>
        <taxon>Fungi</taxon>
        <taxon>Dikarya</taxon>
        <taxon>Basidiomycota</taxon>
        <taxon>Agaricomycotina</taxon>
        <taxon>Agaricomycetes</taxon>
        <taxon>Agaricomycetidae</taxon>
        <taxon>Agaricales</taxon>
        <taxon>Marasmiineae</taxon>
        <taxon>Omphalotaceae</taxon>
        <taxon>Collybiopsis</taxon>
        <taxon>Collybiopsis luxurians</taxon>
    </lineage>
</organism>
<evidence type="ECO:0000313" key="4">
    <source>
        <dbReference type="EMBL" id="KIK58984.1"/>
    </source>
</evidence>
<dbReference type="PANTHER" id="PTHR24321:SF8">
    <property type="entry name" value="ESTRADIOL 17-BETA-DEHYDROGENASE 8-RELATED"/>
    <property type="match status" value="1"/>
</dbReference>
<dbReference type="PRINTS" id="PR00080">
    <property type="entry name" value="SDRFAMILY"/>
</dbReference>
<keyword evidence="2" id="KW-0521">NADP</keyword>
<evidence type="ECO:0000256" key="2">
    <source>
        <dbReference type="ARBA" id="ARBA00022857"/>
    </source>
</evidence>
<dbReference type="AlphaFoldDB" id="A0A0D0C954"/>
<dbReference type="PANTHER" id="PTHR24321">
    <property type="entry name" value="DEHYDROGENASES, SHORT CHAIN"/>
    <property type="match status" value="1"/>
</dbReference>
<comment type="similarity">
    <text evidence="1">Belongs to the short-chain dehydrogenases/reductases (SDR) family.</text>
</comment>
<dbReference type="OrthoDB" id="498125at2759"/>
<dbReference type="PRINTS" id="PR00081">
    <property type="entry name" value="GDHRDH"/>
</dbReference>
<dbReference type="SUPFAM" id="SSF51735">
    <property type="entry name" value="NAD(P)-binding Rossmann-fold domains"/>
    <property type="match status" value="1"/>
</dbReference>
<accession>A0A0D0C954</accession>
<evidence type="ECO:0000256" key="1">
    <source>
        <dbReference type="ARBA" id="ARBA00006484"/>
    </source>
</evidence>